<keyword evidence="3" id="KW-1185">Reference proteome</keyword>
<dbReference type="EMBL" id="JBJKFK010008324">
    <property type="protein sequence ID" value="KAL3307101.1"/>
    <property type="molecule type" value="Genomic_DNA"/>
</dbReference>
<accession>A0ABD2PN06</accession>
<protein>
    <submittedName>
        <fullName evidence="2">Uncharacterized protein</fullName>
    </submittedName>
</protein>
<feature type="non-terminal residue" evidence="2">
    <location>
        <position position="195"/>
    </location>
</feature>
<feature type="region of interest" description="Disordered" evidence="1">
    <location>
        <begin position="46"/>
        <end position="66"/>
    </location>
</feature>
<proteinExistence type="predicted"/>
<evidence type="ECO:0000313" key="2">
    <source>
        <dbReference type="EMBL" id="KAL3307101.1"/>
    </source>
</evidence>
<dbReference type="AlphaFoldDB" id="A0ABD2PN06"/>
<feature type="non-terminal residue" evidence="2">
    <location>
        <position position="1"/>
    </location>
</feature>
<organism evidence="2 3">
    <name type="scientific">Cichlidogyrus casuarinus</name>
    <dbReference type="NCBI Taxonomy" id="1844966"/>
    <lineage>
        <taxon>Eukaryota</taxon>
        <taxon>Metazoa</taxon>
        <taxon>Spiralia</taxon>
        <taxon>Lophotrochozoa</taxon>
        <taxon>Platyhelminthes</taxon>
        <taxon>Monogenea</taxon>
        <taxon>Monopisthocotylea</taxon>
        <taxon>Dactylogyridea</taxon>
        <taxon>Ancyrocephalidae</taxon>
        <taxon>Cichlidogyrus</taxon>
    </lineage>
</organism>
<evidence type="ECO:0000313" key="3">
    <source>
        <dbReference type="Proteomes" id="UP001626550"/>
    </source>
</evidence>
<feature type="compositionally biased region" description="Polar residues" evidence="1">
    <location>
        <begin position="50"/>
        <end position="59"/>
    </location>
</feature>
<gene>
    <name evidence="2" type="ORF">Ciccas_014393</name>
</gene>
<sequence length="195" mass="21952">EYCMGAWISKRKLKPKCISAVKKKMNRKSNDILNRPSIIVETESDIEINEPNQSTSPLPNLNGDKFAEPYDCDKASSNMSADLNVILAESEKDTEDNVSTLKSAASEKMHLFPSNSSIGSAKNPSPTEDTFSEQIPISADCRRIRMLRGRSMSQRQPQRFFDFYEADRLSEINNVMKSIASVKLSLLQLKRLLSD</sequence>
<evidence type="ECO:0000256" key="1">
    <source>
        <dbReference type="SAM" id="MobiDB-lite"/>
    </source>
</evidence>
<name>A0ABD2PN06_9PLAT</name>
<dbReference type="Proteomes" id="UP001626550">
    <property type="component" value="Unassembled WGS sequence"/>
</dbReference>
<comment type="caution">
    <text evidence="2">The sequence shown here is derived from an EMBL/GenBank/DDBJ whole genome shotgun (WGS) entry which is preliminary data.</text>
</comment>
<reference evidence="2 3" key="1">
    <citation type="submission" date="2024-11" db="EMBL/GenBank/DDBJ databases">
        <title>Adaptive evolution of stress response genes in parasites aligns with host niche diversity.</title>
        <authorList>
            <person name="Hahn C."/>
            <person name="Resl P."/>
        </authorList>
    </citation>
    <scope>NUCLEOTIDE SEQUENCE [LARGE SCALE GENOMIC DNA]</scope>
    <source>
        <strain evidence="2">EGGRZ-B1_66</strain>
        <tissue evidence="2">Body</tissue>
    </source>
</reference>